<accession>A0A255Z507</accession>
<dbReference type="PANTHER" id="PTHR44196:SF2">
    <property type="entry name" value="SHORT-CHAIN DEHYDROGENASE-RELATED"/>
    <property type="match status" value="1"/>
</dbReference>
<organism evidence="4 5">
    <name type="scientific">Sandarakinorhabdus cyanobacteriorum</name>
    <dbReference type="NCBI Taxonomy" id="1981098"/>
    <lineage>
        <taxon>Bacteria</taxon>
        <taxon>Pseudomonadati</taxon>
        <taxon>Pseudomonadota</taxon>
        <taxon>Alphaproteobacteria</taxon>
        <taxon>Sphingomonadales</taxon>
        <taxon>Sphingosinicellaceae</taxon>
        <taxon>Sandarakinorhabdus</taxon>
    </lineage>
</organism>
<dbReference type="Gene3D" id="3.40.50.720">
    <property type="entry name" value="NAD(P)-binding Rossmann-like Domain"/>
    <property type="match status" value="1"/>
</dbReference>
<evidence type="ECO:0000256" key="1">
    <source>
        <dbReference type="ARBA" id="ARBA00006484"/>
    </source>
</evidence>
<dbReference type="Proteomes" id="UP000216991">
    <property type="component" value="Unassembled WGS sequence"/>
</dbReference>
<reference evidence="4 5" key="1">
    <citation type="submission" date="2017-07" db="EMBL/GenBank/DDBJ databases">
        <title>Sandarakinorhabdus cyanobacteriorum sp. nov., a novel bacterium isolated from cyanobacterial aggregates in a eutrophic lake.</title>
        <authorList>
            <person name="Cai H."/>
        </authorList>
    </citation>
    <scope>NUCLEOTIDE SEQUENCE [LARGE SCALE GENOMIC DNA]</scope>
    <source>
        <strain evidence="4 5">TH057</strain>
    </source>
</reference>
<evidence type="ECO:0008006" key="6">
    <source>
        <dbReference type="Google" id="ProtNLM"/>
    </source>
</evidence>
<evidence type="ECO:0000256" key="3">
    <source>
        <dbReference type="RuleBase" id="RU000363"/>
    </source>
</evidence>
<name>A0A255Z507_9SPHN</name>
<keyword evidence="5" id="KW-1185">Reference proteome</keyword>
<dbReference type="PRINTS" id="PR00081">
    <property type="entry name" value="GDHRDH"/>
</dbReference>
<comment type="similarity">
    <text evidence="1 3">Belongs to the short-chain dehydrogenases/reductases (SDR) family.</text>
</comment>
<sequence>MKEHSMRKVAIVTGASSGIGEALALAMAAQGTHVVLVARSVDRLTALAARIESAGDRATVLPADLAGPGAAKRLFDEVERRGLPVDTLVNNAGFGFYGQFENEDPAHLSAMLQVNVVALTELTRLFAPLLLARRGAILNVASTVAFQPSPYMSAYGATKAFVLSFTEALWAEYRGRGLHVAAVCPGPVETPFIDAMGAGVRSTAVFKKPLSVDAVVQACLRALDGKSPTRIVGLVNWLLAQTSRFSPRAVTALVSAAMFAPPSKPTL</sequence>
<dbReference type="Pfam" id="PF00106">
    <property type="entry name" value="adh_short"/>
    <property type="match status" value="1"/>
</dbReference>
<dbReference type="PRINTS" id="PR00080">
    <property type="entry name" value="SDRFAMILY"/>
</dbReference>
<dbReference type="EMBL" id="NOXT01000043">
    <property type="protein sequence ID" value="OYQ36607.1"/>
    <property type="molecule type" value="Genomic_DNA"/>
</dbReference>
<keyword evidence="2" id="KW-0560">Oxidoreductase</keyword>
<proteinExistence type="inferred from homology"/>
<dbReference type="PANTHER" id="PTHR44196">
    <property type="entry name" value="DEHYDROGENASE/REDUCTASE SDR FAMILY MEMBER 7B"/>
    <property type="match status" value="1"/>
</dbReference>
<evidence type="ECO:0000313" key="5">
    <source>
        <dbReference type="Proteomes" id="UP000216991"/>
    </source>
</evidence>
<evidence type="ECO:0000256" key="2">
    <source>
        <dbReference type="ARBA" id="ARBA00023002"/>
    </source>
</evidence>
<dbReference type="GO" id="GO:0016491">
    <property type="term" value="F:oxidoreductase activity"/>
    <property type="evidence" value="ECO:0007669"/>
    <property type="project" value="UniProtKB-KW"/>
</dbReference>
<evidence type="ECO:0000313" key="4">
    <source>
        <dbReference type="EMBL" id="OYQ36607.1"/>
    </source>
</evidence>
<dbReference type="InterPro" id="IPR002347">
    <property type="entry name" value="SDR_fam"/>
</dbReference>
<dbReference type="InterPro" id="IPR036291">
    <property type="entry name" value="NAD(P)-bd_dom_sf"/>
</dbReference>
<comment type="caution">
    <text evidence="4">The sequence shown here is derived from an EMBL/GenBank/DDBJ whole genome shotgun (WGS) entry which is preliminary data.</text>
</comment>
<dbReference type="AlphaFoldDB" id="A0A255Z507"/>
<gene>
    <name evidence="4" type="ORF">CHU93_00940</name>
</gene>
<dbReference type="SUPFAM" id="SSF51735">
    <property type="entry name" value="NAD(P)-binding Rossmann-fold domains"/>
    <property type="match status" value="1"/>
</dbReference>
<dbReference type="CDD" id="cd05233">
    <property type="entry name" value="SDR_c"/>
    <property type="match status" value="1"/>
</dbReference>
<dbReference type="OrthoDB" id="9810734at2"/>
<protein>
    <recommendedName>
        <fullName evidence="6">Oxidoreductase</fullName>
    </recommendedName>
</protein>
<dbReference type="PIRSF" id="PIRSF000126">
    <property type="entry name" value="11-beta-HSD1"/>
    <property type="match status" value="1"/>
</dbReference>
<dbReference type="GO" id="GO:0016020">
    <property type="term" value="C:membrane"/>
    <property type="evidence" value="ECO:0007669"/>
    <property type="project" value="TreeGrafter"/>
</dbReference>